<keyword evidence="7" id="KW-1185">Reference proteome</keyword>
<dbReference type="GO" id="GO:0003735">
    <property type="term" value="F:structural constituent of ribosome"/>
    <property type="evidence" value="ECO:0007669"/>
    <property type="project" value="InterPro"/>
</dbReference>
<proteinExistence type="predicted"/>
<dbReference type="GeneID" id="20669198"/>
<sequence length="126" mass="14361">GPSRLSQILLHLNKAPRPHLAGLKNLKLTLAARNDHFGARHFLKEDMPRIRYANPNLSIEVSKLPRTVGDTWKPEMVLEFRDGKTRTFDLEDKWSSNIFKELMEAAGGASWTRWKAEREASGLPIV</sequence>
<dbReference type="InterPro" id="IPR040049">
    <property type="entry name" value="Ribosomal_mS25/mL61"/>
</dbReference>
<dbReference type="eggNOG" id="ENOG502RSEW">
    <property type="taxonomic scope" value="Eukaryota"/>
</dbReference>
<dbReference type="SUPFAM" id="SSF52833">
    <property type="entry name" value="Thioredoxin-like"/>
    <property type="match status" value="1"/>
</dbReference>
<feature type="domain" description="Ribosomal protein/NADH dehydrogenase" evidence="5">
    <location>
        <begin position="31"/>
        <end position="109"/>
    </location>
</feature>
<dbReference type="Proteomes" id="UP000030671">
    <property type="component" value="Unassembled WGS sequence"/>
</dbReference>
<dbReference type="Gene3D" id="3.40.30.10">
    <property type="entry name" value="Glutaredoxin"/>
    <property type="match status" value="1"/>
</dbReference>
<dbReference type="AlphaFoldDB" id="W4KRQ9"/>
<feature type="non-terminal residue" evidence="6">
    <location>
        <position position="1"/>
    </location>
</feature>
<dbReference type="GO" id="GO:0005840">
    <property type="term" value="C:ribosome"/>
    <property type="evidence" value="ECO:0007669"/>
    <property type="project" value="UniProtKB-KW"/>
</dbReference>
<dbReference type="InterPro" id="IPR036249">
    <property type="entry name" value="Thioredoxin-like_sf"/>
</dbReference>
<evidence type="ECO:0000256" key="3">
    <source>
        <dbReference type="ARBA" id="ARBA00023128"/>
    </source>
</evidence>
<dbReference type="KEGG" id="hir:HETIRDRAFT_247725"/>
<dbReference type="GO" id="GO:1990904">
    <property type="term" value="C:ribonucleoprotein complex"/>
    <property type="evidence" value="ECO:0007669"/>
    <property type="project" value="UniProtKB-KW"/>
</dbReference>
<dbReference type="OrthoDB" id="1696305at2759"/>
<gene>
    <name evidence="6" type="ORF">HETIRDRAFT_247725</name>
</gene>
<keyword evidence="3" id="KW-0496">Mitochondrion</keyword>
<protein>
    <recommendedName>
        <fullName evidence="5">Ribosomal protein/NADH dehydrogenase domain-containing protein</fullName>
    </recommendedName>
</protein>
<evidence type="ECO:0000313" key="6">
    <source>
        <dbReference type="EMBL" id="ETW87756.1"/>
    </source>
</evidence>
<accession>W4KRQ9</accession>
<evidence type="ECO:0000256" key="1">
    <source>
        <dbReference type="ARBA" id="ARBA00004173"/>
    </source>
</evidence>
<dbReference type="GO" id="GO:0005739">
    <property type="term" value="C:mitochondrion"/>
    <property type="evidence" value="ECO:0007669"/>
    <property type="project" value="UniProtKB-SubCell"/>
</dbReference>
<dbReference type="PANTHER" id="PTHR13274:SF2">
    <property type="entry name" value="SMALL RIBOSOMAL SUBUNIT PROTEIN MS25"/>
    <property type="match status" value="1"/>
</dbReference>
<keyword evidence="2" id="KW-0689">Ribosomal protein</keyword>
<evidence type="ECO:0000313" key="7">
    <source>
        <dbReference type="Proteomes" id="UP000030671"/>
    </source>
</evidence>
<dbReference type="HOGENOM" id="CLU_103441_0_0_1"/>
<dbReference type="STRING" id="747525.W4KRQ9"/>
<dbReference type="InParanoid" id="W4KRQ9"/>
<dbReference type="EMBL" id="KI925454">
    <property type="protein sequence ID" value="ETW87756.1"/>
    <property type="molecule type" value="Genomic_DNA"/>
</dbReference>
<dbReference type="SMART" id="SM00916">
    <property type="entry name" value="L51_S25_CI-B8"/>
    <property type="match status" value="1"/>
</dbReference>
<keyword evidence="4" id="KW-0687">Ribonucleoprotein</keyword>
<evidence type="ECO:0000256" key="4">
    <source>
        <dbReference type="ARBA" id="ARBA00023274"/>
    </source>
</evidence>
<dbReference type="PANTHER" id="PTHR13274">
    <property type="entry name" value="MITOCHONDRIAL RIBOSOMAL PROTEIN S25"/>
    <property type="match status" value="1"/>
</dbReference>
<evidence type="ECO:0000259" key="5">
    <source>
        <dbReference type="SMART" id="SM00916"/>
    </source>
</evidence>
<name>W4KRQ9_HETIT</name>
<comment type="subcellular location">
    <subcellularLocation>
        <location evidence="1">Mitochondrion</location>
    </subcellularLocation>
</comment>
<dbReference type="RefSeq" id="XP_009541620.1">
    <property type="nucleotide sequence ID" value="XM_009543325.1"/>
</dbReference>
<evidence type="ECO:0000256" key="2">
    <source>
        <dbReference type="ARBA" id="ARBA00022980"/>
    </source>
</evidence>
<feature type="non-terminal residue" evidence="6">
    <location>
        <position position="126"/>
    </location>
</feature>
<reference evidence="6 7" key="1">
    <citation type="journal article" date="2012" name="New Phytol.">
        <title>Insight into trade-off between wood decay and parasitism from the genome of a fungal forest pathogen.</title>
        <authorList>
            <person name="Olson A."/>
            <person name="Aerts A."/>
            <person name="Asiegbu F."/>
            <person name="Belbahri L."/>
            <person name="Bouzid O."/>
            <person name="Broberg A."/>
            <person name="Canback B."/>
            <person name="Coutinho P.M."/>
            <person name="Cullen D."/>
            <person name="Dalman K."/>
            <person name="Deflorio G."/>
            <person name="van Diepen L.T."/>
            <person name="Dunand C."/>
            <person name="Duplessis S."/>
            <person name="Durling M."/>
            <person name="Gonthier P."/>
            <person name="Grimwood J."/>
            <person name="Fossdal C.G."/>
            <person name="Hansson D."/>
            <person name="Henrissat B."/>
            <person name="Hietala A."/>
            <person name="Himmelstrand K."/>
            <person name="Hoffmeister D."/>
            <person name="Hogberg N."/>
            <person name="James T.Y."/>
            <person name="Karlsson M."/>
            <person name="Kohler A."/>
            <person name="Kues U."/>
            <person name="Lee Y.H."/>
            <person name="Lin Y.C."/>
            <person name="Lind M."/>
            <person name="Lindquist E."/>
            <person name="Lombard V."/>
            <person name="Lucas S."/>
            <person name="Lunden K."/>
            <person name="Morin E."/>
            <person name="Murat C."/>
            <person name="Park J."/>
            <person name="Raffaello T."/>
            <person name="Rouze P."/>
            <person name="Salamov A."/>
            <person name="Schmutz J."/>
            <person name="Solheim H."/>
            <person name="Stahlberg J."/>
            <person name="Velez H."/>
            <person name="de Vries R.P."/>
            <person name="Wiebenga A."/>
            <person name="Woodward S."/>
            <person name="Yakovlev I."/>
            <person name="Garbelotto M."/>
            <person name="Martin F."/>
            <person name="Grigoriev I.V."/>
            <person name="Stenlid J."/>
        </authorList>
    </citation>
    <scope>NUCLEOTIDE SEQUENCE [LARGE SCALE GENOMIC DNA]</scope>
    <source>
        <strain evidence="6 7">TC 32-1</strain>
    </source>
</reference>
<dbReference type="InterPro" id="IPR007741">
    <property type="entry name" value="Ribosomal_mL43/mS25/NADH_DH"/>
</dbReference>
<organism evidence="6 7">
    <name type="scientific">Heterobasidion irregulare (strain TC 32-1)</name>
    <dbReference type="NCBI Taxonomy" id="747525"/>
    <lineage>
        <taxon>Eukaryota</taxon>
        <taxon>Fungi</taxon>
        <taxon>Dikarya</taxon>
        <taxon>Basidiomycota</taxon>
        <taxon>Agaricomycotina</taxon>
        <taxon>Agaricomycetes</taxon>
        <taxon>Russulales</taxon>
        <taxon>Bondarzewiaceae</taxon>
        <taxon>Heterobasidion</taxon>
        <taxon>Heterobasidion annosum species complex</taxon>
    </lineage>
</organism>